<dbReference type="Pfam" id="PF03161">
    <property type="entry name" value="LAGLIDADG_2"/>
    <property type="match status" value="1"/>
</dbReference>
<evidence type="ECO:0000259" key="4">
    <source>
        <dbReference type="PROSITE" id="PS50164"/>
    </source>
</evidence>
<feature type="domain" description="Cytochrome b/b6 N-terminal region profile" evidence="5">
    <location>
        <begin position="1"/>
        <end position="59"/>
    </location>
</feature>
<dbReference type="GO" id="GO:0004519">
    <property type="term" value="F:endonuclease activity"/>
    <property type="evidence" value="ECO:0007669"/>
    <property type="project" value="UniProtKB-KW"/>
</dbReference>
<dbReference type="EMBL" id="MF784482">
    <property type="protein sequence ID" value="ATV95707.1"/>
    <property type="molecule type" value="Genomic_DNA"/>
</dbReference>
<dbReference type="InterPro" id="IPR000305">
    <property type="entry name" value="GIY-YIG_endonuc"/>
</dbReference>
<dbReference type="InterPro" id="IPR003647">
    <property type="entry name" value="Intron_nuc_1_rpt"/>
</dbReference>
<dbReference type="AlphaFoldDB" id="A0A2H4NRP5"/>
<dbReference type="SMART" id="SM00465">
    <property type="entry name" value="GIYc"/>
    <property type="match status" value="1"/>
</dbReference>
<dbReference type="GO" id="GO:0005739">
    <property type="term" value="C:mitochondrion"/>
    <property type="evidence" value="ECO:0007669"/>
    <property type="project" value="GOC"/>
</dbReference>
<gene>
    <name evidence="6" type="primary">orf482</name>
</gene>
<dbReference type="PANTHER" id="PTHR19271">
    <property type="entry name" value="CYTOCHROME B"/>
    <property type="match status" value="1"/>
</dbReference>
<dbReference type="SUPFAM" id="SSF64496">
    <property type="entry name" value="DNA-binding domain of intron-encoded endonucleases"/>
    <property type="match status" value="1"/>
</dbReference>
<dbReference type="GO" id="GO:0006397">
    <property type="term" value="P:mRNA processing"/>
    <property type="evidence" value="ECO:0007669"/>
    <property type="project" value="UniProtKB-KW"/>
</dbReference>
<dbReference type="InterPro" id="IPR016174">
    <property type="entry name" value="Di-haem_cyt_TM"/>
</dbReference>
<dbReference type="PROSITE" id="PS50164">
    <property type="entry name" value="GIY_YIG"/>
    <property type="match status" value="1"/>
</dbReference>
<dbReference type="SUPFAM" id="SSF82771">
    <property type="entry name" value="GIY-YIG endonuclease"/>
    <property type="match status" value="1"/>
</dbReference>
<dbReference type="NCBIfam" id="TIGR01453">
    <property type="entry name" value="grpIintron_endo"/>
    <property type="match status" value="1"/>
</dbReference>
<keyword evidence="6" id="KW-0540">Nuclease</keyword>
<dbReference type="InterPro" id="IPR006350">
    <property type="entry name" value="Intron_endoG1"/>
</dbReference>
<evidence type="ECO:0000256" key="1">
    <source>
        <dbReference type="ARBA" id="ARBA00022664"/>
    </source>
</evidence>
<dbReference type="GO" id="GO:0016491">
    <property type="term" value="F:oxidoreductase activity"/>
    <property type="evidence" value="ECO:0007669"/>
    <property type="project" value="InterPro"/>
</dbReference>
<evidence type="ECO:0000313" key="6">
    <source>
        <dbReference type="EMBL" id="ATV95707.1"/>
    </source>
</evidence>
<evidence type="ECO:0000256" key="2">
    <source>
        <dbReference type="ARBA" id="ARBA00023187"/>
    </source>
</evidence>
<dbReference type="Pfam" id="PF01541">
    <property type="entry name" value="GIY-YIG"/>
    <property type="match status" value="1"/>
</dbReference>
<dbReference type="InterPro" id="IPR004860">
    <property type="entry name" value="LAGLIDADG_dom"/>
</dbReference>
<dbReference type="Gene3D" id="3.10.28.10">
    <property type="entry name" value="Homing endonucleases"/>
    <property type="match status" value="2"/>
</dbReference>
<dbReference type="PANTHER" id="PTHR19271:SF16">
    <property type="entry name" value="CYTOCHROME B"/>
    <property type="match status" value="1"/>
</dbReference>
<dbReference type="Pfam" id="PF07453">
    <property type="entry name" value="NUMOD1"/>
    <property type="match status" value="1"/>
</dbReference>
<dbReference type="InterPro" id="IPR027434">
    <property type="entry name" value="Homing_endonucl"/>
</dbReference>
<dbReference type="GO" id="GO:0016020">
    <property type="term" value="C:membrane"/>
    <property type="evidence" value="ECO:0007669"/>
    <property type="project" value="InterPro"/>
</dbReference>
<organism evidence="6">
    <name type="scientific">Bipolaris cookei</name>
    <dbReference type="NCBI Taxonomy" id="74410"/>
    <lineage>
        <taxon>Eukaryota</taxon>
        <taxon>Fungi</taxon>
        <taxon>Dikarya</taxon>
        <taxon>Ascomycota</taxon>
        <taxon>Pezizomycotina</taxon>
        <taxon>Dothideomycetes</taxon>
        <taxon>Pleosporomycetidae</taxon>
        <taxon>Pleosporales</taxon>
        <taxon>Pleosporineae</taxon>
        <taxon>Pleosporaceae</taxon>
        <taxon>Bipolaris</taxon>
    </lineage>
</organism>
<dbReference type="GO" id="GO:0008121">
    <property type="term" value="F:quinol-cytochrome-c reductase activity"/>
    <property type="evidence" value="ECO:0007669"/>
    <property type="project" value="TreeGrafter"/>
</dbReference>
<name>A0A2H4NRP5_9PLEO</name>
<keyword evidence="3" id="KW-1133">Transmembrane helix</keyword>
<keyword evidence="1" id="KW-0507">mRNA processing</keyword>
<dbReference type="SUPFAM" id="SSF55608">
    <property type="entry name" value="Homing endonucleases"/>
    <property type="match status" value="1"/>
</dbReference>
<reference evidence="6" key="1">
    <citation type="submission" date="2017-08" db="EMBL/GenBank/DDBJ databases">
        <title>The genome sequence of Bipolaris cookei reveals mechanisms of pathogenesis underlying target leaf spot of sorghum.</title>
        <authorList>
            <person name="Zaccaron A.Z."/>
            <person name="Bluhm B.H."/>
        </authorList>
    </citation>
    <scope>NUCLEOTIDE SEQUENCE</scope>
    <source>
        <strain evidence="6">LSLP18</strain>
    </source>
</reference>
<dbReference type="CDD" id="cd10445">
    <property type="entry name" value="GIY-YIG_bI1_like"/>
    <property type="match status" value="1"/>
</dbReference>
<dbReference type="InterPro" id="IPR035901">
    <property type="entry name" value="GIY-YIG_endonuc_sf"/>
</dbReference>
<dbReference type="InterPro" id="IPR010896">
    <property type="entry name" value="NUMOD1"/>
</dbReference>
<dbReference type="GO" id="GO:0008380">
    <property type="term" value="P:RNA splicing"/>
    <property type="evidence" value="ECO:0007669"/>
    <property type="project" value="UniProtKB-KW"/>
</dbReference>
<feature type="transmembrane region" description="Helical" evidence="3">
    <location>
        <begin position="42"/>
        <end position="59"/>
    </location>
</feature>
<dbReference type="InterPro" id="IPR027387">
    <property type="entry name" value="Cytb/b6-like_sf"/>
</dbReference>
<dbReference type="InterPro" id="IPR005797">
    <property type="entry name" value="Cyt_b/b6_N"/>
</dbReference>
<feature type="domain" description="GIY-YIG" evidence="4">
    <location>
        <begin position="339"/>
        <end position="426"/>
    </location>
</feature>
<dbReference type="GeneID" id="35116793"/>
<evidence type="ECO:0000256" key="3">
    <source>
        <dbReference type="SAM" id="Phobius"/>
    </source>
</evidence>
<proteinExistence type="predicted"/>
<keyword evidence="6" id="KW-0255">Endonuclease</keyword>
<dbReference type="PROSITE" id="PS51002">
    <property type="entry name" value="CYTB_NTER"/>
    <property type="match status" value="1"/>
</dbReference>
<sequence>MMRDVNNGWLIRYLHSNTASAFFFLVYLHIGRNIYYGSYRAPRTLVFTIGVVIFILMMAKDKWPNWMLISHNKCIQYNSSSYFSKSRTKALYRIGPHNKEVLSIIICGMLGDWWADQIKGQTSPSVRFSIEQGINNTAYIHSLTLYFYKLGYCSNITPHLVKKSDKDSARELEDRFNYRLTLYTFTSLLWIYDSFYKDVNGKKTKIIPSWIGEYITPIGLAHLVMQTGSFKSEGLILCTKFNDMNDLNLLKNVLIDKYGIDSTILNHSGKMEICIKVESIPLLRSIIHPYMYPELYYLLDSNHLNTTGGYKNYNDQIKTVATYDDADVNKELAVKENRGKSGIYRWINKETGKSYVGSSANLSKRFYQYYSYNHIADTKRNMHIDRALLKYGYSKFKLEILEYCEISNLIEREQYYLDLLKPEYNILLRAGSSLGFKHSEKTKLRMKTKTPEHLIKIKNNIAKLNASPFPADVRAKITAGMIKFNVLTKSKKVVFTNIETNEKLVFNSFRDASLNMKISRNTINKYLVSKEIYGKYKITLT</sequence>
<accession>A0A2H4NRP5</accession>
<dbReference type="RefSeq" id="YP_009445544.1">
    <property type="nucleotide sequence ID" value="NC_036417.1"/>
</dbReference>
<dbReference type="Gene3D" id="3.40.1440.10">
    <property type="entry name" value="GIY-YIG endonuclease"/>
    <property type="match status" value="1"/>
</dbReference>
<evidence type="ECO:0000259" key="5">
    <source>
        <dbReference type="PROSITE" id="PS51002"/>
    </source>
</evidence>
<protein>
    <submittedName>
        <fullName evidence="6">LAGLIDADG endonuclease</fullName>
    </submittedName>
</protein>
<keyword evidence="6" id="KW-0378">Hydrolase</keyword>
<dbReference type="GO" id="GO:0006122">
    <property type="term" value="P:mitochondrial electron transport, ubiquinol to cytochrome c"/>
    <property type="evidence" value="ECO:0007669"/>
    <property type="project" value="TreeGrafter"/>
</dbReference>
<feature type="transmembrane region" description="Helical" evidence="3">
    <location>
        <begin position="12"/>
        <end position="30"/>
    </location>
</feature>
<keyword evidence="3" id="KW-0812">Transmembrane</keyword>
<dbReference type="SUPFAM" id="SSF81342">
    <property type="entry name" value="Transmembrane di-heme cytochromes"/>
    <property type="match status" value="1"/>
</dbReference>
<dbReference type="Pfam" id="PF00033">
    <property type="entry name" value="Cytochrome_B"/>
    <property type="match status" value="1"/>
</dbReference>
<keyword evidence="2" id="KW-0508">mRNA splicing</keyword>
<keyword evidence="3" id="KW-0472">Membrane</keyword>
<keyword evidence="6" id="KW-0496">Mitochondrion</keyword>
<geneLocation type="mitochondrion" evidence="6"/>
<dbReference type="Gene3D" id="1.20.810.10">
    <property type="entry name" value="Cytochrome Bc1 Complex, Chain C"/>
    <property type="match status" value="1"/>
</dbReference>
<dbReference type="SMART" id="SM00497">
    <property type="entry name" value="IENR1"/>
    <property type="match status" value="1"/>
</dbReference>